<reference evidence="16 17" key="1">
    <citation type="submission" date="2019-02" db="EMBL/GenBank/DDBJ databases">
        <title>Genomic Encyclopedia of Type Strains, Phase IV (KMG-IV): sequencing the most valuable type-strain genomes for metagenomic binning, comparative biology and taxonomic classification.</title>
        <authorList>
            <person name="Goeker M."/>
        </authorList>
    </citation>
    <scope>NUCLEOTIDE SEQUENCE [LARGE SCALE GENOMIC DNA]</scope>
    <source>
        <strain evidence="16 17">DSM 16618</strain>
    </source>
</reference>
<name>A0A4Q7MPU9_9BURK</name>
<evidence type="ECO:0000256" key="4">
    <source>
        <dbReference type="ARBA" id="ARBA00022452"/>
    </source>
</evidence>
<dbReference type="InterPro" id="IPR011662">
    <property type="entry name" value="Secretin/TonB_short_N"/>
</dbReference>
<keyword evidence="10 16" id="KW-0675">Receptor</keyword>
<dbReference type="SMART" id="SM00965">
    <property type="entry name" value="STN"/>
    <property type="match status" value="1"/>
</dbReference>
<keyword evidence="14" id="KW-0732">Signal</keyword>
<dbReference type="Pfam" id="PF00593">
    <property type="entry name" value="TonB_dep_Rec_b-barrel"/>
    <property type="match status" value="1"/>
</dbReference>
<keyword evidence="8 13" id="KW-0798">TonB box</keyword>
<comment type="similarity">
    <text evidence="2 12 13">Belongs to the TonB-dependent receptor family.</text>
</comment>
<gene>
    <name evidence="16" type="ORF">EV679_1886</name>
</gene>
<evidence type="ECO:0000256" key="14">
    <source>
        <dbReference type="SAM" id="SignalP"/>
    </source>
</evidence>
<evidence type="ECO:0000256" key="5">
    <source>
        <dbReference type="ARBA" id="ARBA00022496"/>
    </source>
</evidence>
<sequence>MSPHTATHTRTAPAACFTLNMTLVCLLMAFHPSQPAYAQTAGVQETGTPRSGEQHNLDIAAGPLALVLTQFAQATGATLSFDADSLAGLNSDGLKGSFTVPAGFQRILKGSGYEAAVRGAGRYILQRRDDGGSDADNVAALDSITVAGSYLEGEAPNTSYTVGSTASATKLDLALKETPQSVTTFTAQQIQDQGLLSLGEVLDQTPGITLVTAGVAGAGSQPIYSRTFPVTSVQMDGVMASTYILSGSASGDIGMQDPFLYERIDIIRGSNSLTGGAGDASASLNFVRKHPYAERHIEANVKYGSWNNRRAELDFSTPINDRLRVRLATAAQQGDHWVDGASTDRKALSLIGALDVTGSDRLSLGVTHYDFRLKGASPHGITRYSEVQDYTDGSGLHAEPTQAVDRNFNNATPWSRTDRKYTNLFASWEHAFENDWLLKASYNYAHNRDDKLYGEIGTTYYVPSADRASYSARRDNRENEVNAVDLHLKGSFELAGRQQDFVVGANYYAVHRKLHWGYASEDTSLLDSGVLQVGSGPQHQSLCSDEAFADLNNQRETYLPYAELIWGSMEAFNAHFDEQIQTRTEACEYKSGISIDEWNTSGGNKTPTIDANGNTLFDSRITTHTKTRQTGVYFASHLRPFSRTHLILGGRWAKDRNDDPYFSCSADAGTYQAYCDGNYDGRAATQHKLSPKFLPYAGLIYEITPQINAYASYTTTYVRDINSNNTTNLATGDWLPPVRSITYEGGLKGAFFDDRLNVAASYFKMRQKDFPYQTYDVNTSGTTDNGWRVYGWEFNVAGAVTPQWNIAAGFVKQKQVVPMNPGEVLLGARDDFTASYRAPEKSFKLFTTYRFDRLMLGLGWRWQSSTQSAWIPTNKTQVEQQMMKQDGYHIVDLMARYRLNKNFSMQLNVNNVFDKVYYQHERSYISGAPRNFLLTANYRY</sequence>
<evidence type="ECO:0000259" key="15">
    <source>
        <dbReference type="SMART" id="SM00965"/>
    </source>
</evidence>
<evidence type="ECO:0000256" key="3">
    <source>
        <dbReference type="ARBA" id="ARBA00022448"/>
    </source>
</evidence>
<dbReference type="Pfam" id="PF07715">
    <property type="entry name" value="Plug"/>
    <property type="match status" value="1"/>
</dbReference>
<feature type="signal peptide" evidence="14">
    <location>
        <begin position="1"/>
        <end position="38"/>
    </location>
</feature>
<dbReference type="PANTHER" id="PTHR32552">
    <property type="entry name" value="FERRICHROME IRON RECEPTOR-RELATED"/>
    <property type="match status" value="1"/>
</dbReference>
<proteinExistence type="inferred from homology"/>
<dbReference type="CDD" id="cd01347">
    <property type="entry name" value="ligand_gated_channel"/>
    <property type="match status" value="1"/>
</dbReference>
<dbReference type="InterPro" id="IPR036942">
    <property type="entry name" value="Beta-barrel_TonB_sf"/>
</dbReference>
<evidence type="ECO:0000313" key="17">
    <source>
        <dbReference type="Proteomes" id="UP000292039"/>
    </source>
</evidence>
<keyword evidence="9 12" id="KW-0472">Membrane</keyword>
<evidence type="ECO:0000256" key="8">
    <source>
        <dbReference type="ARBA" id="ARBA00023077"/>
    </source>
</evidence>
<evidence type="ECO:0000256" key="12">
    <source>
        <dbReference type="PROSITE-ProRule" id="PRU01360"/>
    </source>
</evidence>
<dbReference type="EMBL" id="SGWZ01000002">
    <property type="protein sequence ID" value="RZS70479.1"/>
    <property type="molecule type" value="Genomic_DNA"/>
</dbReference>
<dbReference type="InterPro" id="IPR037066">
    <property type="entry name" value="Plug_dom_sf"/>
</dbReference>
<feature type="domain" description="Secretin/TonB short N-terminal" evidence="15">
    <location>
        <begin position="77"/>
        <end position="128"/>
    </location>
</feature>
<evidence type="ECO:0000256" key="10">
    <source>
        <dbReference type="ARBA" id="ARBA00023170"/>
    </source>
</evidence>
<dbReference type="RefSeq" id="WP_165390013.1">
    <property type="nucleotide sequence ID" value="NZ_CBCSEB010000001.1"/>
</dbReference>
<evidence type="ECO:0000256" key="2">
    <source>
        <dbReference type="ARBA" id="ARBA00009810"/>
    </source>
</evidence>
<dbReference type="Gene3D" id="2.40.170.20">
    <property type="entry name" value="TonB-dependent receptor, beta-barrel domain"/>
    <property type="match status" value="2"/>
</dbReference>
<feature type="chain" id="PRO_5020298827" evidence="14">
    <location>
        <begin position="39"/>
        <end position="940"/>
    </location>
</feature>
<dbReference type="PROSITE" id="PS52016">
    <property type="entry name" value="TONB_DEPENDENT_REC_3"/>
    <property type="match status" value="1"/>
</dbReference>
<dbReference type="InterPro" id="IPR012910">
    <property type="entry name" value="Plug_dom"/>
</dbReference>
<evidence type="ECO:0000256" key="7">
    <source>
        <dbReference type="ARBA" id="ARBA00023004"/>
    </source>
</evidence>
<dbReference type="AlphaFoldDB" id="A0A4Q7MPU9"/>
<comment type="subcellular location">
    <subcellularLocation>
        <location evidence="1 12">Cell outer membrane</location>
        <topology evidence="1 12">Multi-pass membrane protein</topology>
    </subcellularLocation>
</comment>
<dbReference type="PANTHER" id="PTHR32552:SF74">
    <property type="entry name" value="HYDROXAMATE SIDEROPHORE RECEPTOR FHUE"/>
    <property type="match status" value="1"/>
</dbReference>
<keyword evidence="5" id="KW-0410">Iron transport</keyword>
<protein>
    <submittedName>
        <fullName evidence="16">Outer membrane receptor for ferric coprogen and ferric-rhodotorulic acid</fullName>
    </submittedName>
</protein>
<evidence type="ECO:0000256" key="11">
    <source>
        <dbReference type="ARBA" id="ARBA00023237"/>
    </source>
</evidence>
<dbReference type="Proteomes" id="UP000292039">
    <property type="component" value="Unassembled WGS sequence"/>
</dbReference>
<evidence type="ECO:0000256" key="13">
    <source>
        <dbReference type="RuleBase" id="RU003357"/>
    </source>
</evidence>
<keyword evidence="5" id="KW-0406">Ion transport</keyword>
<evidence type="ECO:0000256" key="1">
    <source>
        <dbReference type="ARBA" id="ARBA00004571"/>
    </source>
</evidence>
<dbReference type="InterPro" id="IPR039426">
    <property type="entry name" value="TonB-dep_rcpt-like"/>
</dbReference>
<keyword evidence="6 12" id="KW-0812">Transmembrane</keyword>
<evidence type="ECO:0000313" key="16">
    <source>
        <dbReference type="EMBL" id="RZS70479.1"/>
    </source>
</evidence>
<keyword evidence="3 12" id="KW-0813">Transport</keyword>
<keyword evidence="7" id="KW-0408">Iron</keyword>
<dbReference type="SUPFAM" id="SSF56935">
    <property type="entry name" value="Porins"/>
    <property type="match status" value="1"/>
</dbReference>
<dbReference type="Gene3D" id="3.55.50.30">
    <property type="match status" value="1"/>
</dbReference>
<accession>A0A4Q7MPU9</accession>
<evidence type="ECO:0000256" key="9">
    <source>
        <dbReference type="ARBA" id="ARBA00023136"/>
    </source>
</evidence>
<evidence type="ECO:0000256" key="6">
    <source>
        <dbReference type="ARBA" id="ARBA00022692"/>
    </source>
</evidence>
<dbReference type="InterPro" id="IPR000531">
    <property type="entry name" value="Beta-barrel_TonB"/>
</dbReference>
<organism evidence="16 17">
    <name type="scientific">Kerstersia gyiorum</name>
    <dbReference type="NCBI Taxonomy" id="206506"/>
    <lineage>
        <taxon>Bacteria</taxon>
        <taxon>Pseudomonadati</taxon>
        <taxon>Pseudomonadota</taxon>
        <taxon>Betaproteobacteria</taxon>
        <taxon>Burkholderiales</taxon>
        <taxon>Alcaligenaceae</taxon>
        <taxon>Kerstersia</taxon>
    </lineage>
</organism>
<dbReference type="Gene3D" id="2.170.130.10">
    <property type="entry name" value="TonB-dependent receptor, plug domain"/>
    <property type="match status" value="1"/>
</dbReference>
<dbReference type="GO" id="GO:0015344">
    <property type="term" value="F:siderophore uptake transmembrane transporter activity"/>
    <property type="evidence" value="ECO:0007669"/>
    <property type="project" value="TreeGrafter"/>
</dbReference>
<dbReference type="GO" id="GO:0009279">
    <property type="term" value="C:cell outer membrane"/>
    <property type="evidence" value="ECO:0007669"/>
    <property type="project" value="UniProtKB-SubCell"/>
</dbReference>
<comment type="caution">
    <text evidence="16">The sequence shown here is derived from an EMBL/GenBank/DDBJ whole genome shotgun (WGS) entry which is preliminary data.</text>
</comment>
<keyword evidence="11 12" id="KW-0998">Cell outer membrane</keyword>
<keyword evidence="4 12" id="KW-1134">Transmembrane beta strand</keyword>